<keyword evidence="3" id="KW-1185">Reference proteome</keyword>
<protein>
    <submittedName>
        <fullName evidence="2">Uncharacterized protein YigE, DUF2233 family</fullName>
    </submittedName>
</protein>
<feature type="domain" description="Phosphodiester glycosidase" evidence="1">
    <location>
        <begin position="91"/>
        <end position="246"/>
    </location>
</feature>
<evidence type="ECO:0000259" key="1">
    <source>
        <dbReference type="Pfam" id="PF09992"/>
    </source>
</evidence>
<name>A0A1G7W2X9_9HYPH</name>
<dbReference type="InterPro" id="IPR018711">
    <property type="entry name" value="NAGPA"/>
</dbReference>
<sequence>MAIGINVERMQAGMVDIKAVAILGFLSALGAPQTAEAEGCSRDAYDGNGFIVCTIDPATDDLRLFLNDADGMPYRRFSALAEAEEARGRELVFAFNAGMYGEDFSPTGLYVEDGEQARAINTIVVEGRPAQIPNFYKRPNGVFYLDDDGAGVVTTEDYIAMAPDALFATQSGPMLVIDGEFHPALIEGSSDRTRRSGVGVCEDGQVKLAATDGGINFFNFATLFRDHLLCPDALFLDGGNGVGVYHPELGRNNRSWHGGYGPMFAVVRDLGD</sequence>
<reference evidence="2 3" key="1">
    <citation type="submission" date="2016-10" db="EMBL/GenBank/DDBJ databases">
        <authorList>
            <person name="de Groot N.N."/>
        </authorList>
    </citation>
    <scope>NUCLEOTIDE SEQUENCE [LARGE SCALE GENOMIC DNA]</scope>
    <source>
        <strain evidence="2 3">CGMCC 1.10267</strain>
    </source>
</reference>
<evidence type="ECO:0000313" key="3">
    <source>
        <dbReference type="Proteomes" id="UP000199495"/>
    </source>
</evidence>
<dbReference type="Pfam" id="PF09992">
    <property type="entry name" value="NAGPA"/>
    <property type="match status" value="1"/>
</dbReference>
<organism evidence="2 3">
    <name type="scientific">Pelagibacterium luteolum</name>
    <dbReference type="NCBI Taxonomy" id="440168"/>
    <lineage>
        <taxon>Bacteria</taxon>
        <taxon>Pseudomonadati</taxon>
        <taxon>Pseudomonadota</taxon>
        <taxon>Alphaproteobacteria</taxon>
        <taxon>Hyphomicrobiales</taxon>
        <taxon>Devosiaceae</taxon>
        <taxon>Pelagibacterium</taxon>
    </lineage>
</organism>
<evidence type="ECO:0000313" key="2">
    <source>
        <dbReference type="EMBL" id="SDG65520.1"/>
    </source>
</evidence>
<proteinExistence type="predicted"/>
<dbReference type="EMBL" id="FNCS01000005">
    <property type="protein sequence ID" value="SDG65520.1"/>
    <property type="molecule type" value="Genomic_DNA"/>
</dbReference>
<gene>
    <name evidence="2" type="ORF">SAMN04487974_105128</name>
</gene>
<dbReference type="Proteomes" id="UP000199495">
    <property type="component" value="Unassembled WGS sequence"/>
</dbReference>
<dbReference type="AlphaFoldDB" id="A0A1G7W2X9"/>
<accession>A0A1G7W2X9</accession>